<dbReference type="GO" id="GO:0006284">
    <property type="term" value="P:base-excision repair"/>
    <property type="evidence" value="ECO:0007669"/>
    <property type="project" value="InterPro"/>
</dbReference>
<evidence type="ECO:0000256" key="10">
    <source>
        <dbReference type="ARBA" id="ARBA00022801"/>
    </source>
</evidence>
<dbReference type="AlphaFoldDB" id="A0A239D6U6"/>
<reference evidence="16 17" key="1">
    <citation type="submission" date="2017-06" db="EMBL/GenBank/DDBJ databases">
        <authorList>
            <person name="Kim H.J."/>
            <person name="Triplett B.A."/>
        </authorList>
    </citation>
    <scope>NUCLEOTIDE SEQUENCE [LARGE SCALE GENOMIC DNA]</scope>
    <source>
        <strain evidence="16 17">DSM 18704</strain>
    </source>
</reference>
<evidence type="ECO:0000256" key="4">
    <source>
        <dbReference type="ARBA" id="ARBA00008343"/>
    </source>
</evidence>
<evidence type="ECO:0000256" key="6">
    <source>
        <dbReference type="ARBA" id="ARBA00022023"/>
    </source>
</evidence>
<evidence type="ECO:0000259" key="15">
    <source>
        <dbReference type="SMART" id="SM00478"/>
    </source>
</evidence>
<comment type="cofactor">
    <cofactor evidence="2">
        <name>[4Fe-4S] cluster</name>
        <dbReference type="ChEBI" id="CHEBI:49883"/>
    </cofactor>
</comment>
<gene>
    <name evidence="16" type="ORF">SAMN05421770_101314</name>
</gene>
<dbReference type="EMBL" id="FZOU01000001">
    <property type="protein sequence ID" value="SNS27882.1"/>
    <property type="molecule type" value="Genomic_DNA"/>
</dbReference>
<dbReference type="GO" id="GO:0051539">
    <property type="term" value="F:4 iron, 4 sulfur cluster binding"/>
    <property type="evidence" value="ECO:0007669"/>
    <property type="project" value="UniProtKB-KW"/>
</dbReference>
<dbReference type="InterPro" id="IPR003265">
    <property type="entry name" value="HhH-GPD_domain"/>
</dbReference>
<accession>A0A239D6U6</accession>
<evidence type="ECO:0000256" key="3">
    <source>
        <dbReference type="ARBA" id="ARBA00002933"/>
    </source>
</evidence>
<comment type="catalytic activity">
    <reaction evidence="1">
        <text>Hydrolyzes free adenine bases from 7,8-dihydro-8-oxoguanine:adenine mismatched double-stranded DNA, leaving an apurinic site.</text>
        <dbReference type="EC" id="3.2.2.31"/>
    </reaction>
</comment>
<keyword evidence="7" id="KW-0004">4Fe-4S</keyword>
<organism evidence="16 17">
    <name type="scientific">Granulicella rosea</name>
    <dbReference type="NCBI Taxonomy" id="474952"/>
    <lineage>
        <taxon>Bacteria</taxon>
        <taxon>Pseudomonadati</taxon>
        <taxon>Acidobacteriota</taxon>
        <taxon>Terriglobia</taxon>
        <taxon>Terriglobales</taxon>
        <taxon>Acidobacteriaceae</taxon>
        <taxon>Granulicella</taxon>
    </lineage>
</organism>
<dbReference type="Gene3D" id="1.10.340.30">
    <property type="entry name" value="Hypothetical protein, domain 2"/>
    <property type="match status" value="1"/>
</dbReference>
<feature type="domain" description="HhH-GPD" evidence="15">
    <location>
        <begin position="65"/>
        <end position="222"/>
    </location>
</feature>
<evidence type="ECO:0000256" key="14">
    <source>
        <dbReference type="ARBA" id="ARBA00023295"/>
    </source>
</evidence>
<keyword evidence="12" id="KW-0411">Iron-sulfur</keyword>
<proteinExistence type="inferred from homology"/>
<keyword evidence="14" id="KW-0326">Glycosidase</keyword>
<keyword evidence="13" id="KW-0234">DNA repair</keyword>
<dbReference type="Gene3D" id="1.10.1670.10">
    <property type="entry name" value="Helix-hairpin-Helix base-excision DNA repair enzymes (C-terminal)"/>
    <property type="match status" value="1"/>
</dbReference>
<dbReference type="GO" id="GO:0000701">
    <property type="term" value="F:purine-specific mismatch base pair DNA N-glycosylase activity"/>
    <property type="evidence" value="ECO:0007669"/>
    <property type="project" value="UniProtKB-EC"/>
</dbReference>
<dbReference type="GO" id="GO:0035485">
    <property type="term" value="F:adenine/guanine mispair binding"/>
    <property type="evidence" value="ECO:0007669"/>
    <property type="project" value="TreeGrafter"/>
</dbReference>
<evidence type="ECO:0000256" key="1">
    <source>
        <dbReference type="ARBA" id="ARBA00000843"/>
    </source>
</evidence>
<dbReference type="GO" id="GO:0006298">
    <property type="term" value="P:mismatch repair"/>
    <property type="evidence" value="ECO:0007669"/>
    <property type="project" value="TreeGrafter"/>
</dbReference>
<evidence type="ECO:0000313" key="16">
    <source>
        <dbReference type="EMBL" id="SNS27882.1"/>
    </source>
</evidence>
<dbReference type="EC" id="3.2.2.31" evidence="5"/>
<evidence type="ECO:0000256" key="8">
    <source>
        <dbReference type="ARBA" id="ARBA00022723"/>
    </source>
</evidence>
<dbReference type="InterPro" id="IPR015797">
    <property type="entry name" value="NUDIX_hydrolase-like_dom_sf"/>
</dbReference>
<dbReference type="InterPro" id="IPR044298">
    <property type="entry name" value="MIG/MutY"/>
</dbReference>
<dbReference type="GO" id="GO:0046872">
    <property type="term" value="F:metal ion binding"/>
    <property type="evidence" value="ECO:0007669"/>
    <property type="project" value="UniProtKB-KW"/>
</dbReference>
<evidence type="ECO:0000313" key="17">
    <source>
        <dbReference type="Proteomes" id="UP000198356"/>
    </source>
</evidence>
<protein>
    <recommendedName>
        <fullName evidence="6">Adenine DNA glycosylase</fullName>
        <ecNumber evidence="5">3.2.2.31</ecNumber>
    </recommendedName>
</protein>
<dbReference type="OrthoDB" id="9802365at2"/>
<dbReference type="CDD" id="cd00056">
    <property type="entry name" value="ENDO3c"/>
    <property type="match status" value="1"/>
</dbReference>
<sequence length="387" mass="42887">MASHRSSPDLKPEQPLLPVALDPGLNHAEAMVFRRHLAAWYLRHARELPWRGVSDAYRTWVSEIMLQQTRVAAVIDHYDRFLRLFPTVVALALAPEADVLAAWSGLGYYRRARMLHKAAQFIVETLNGAIPESSAELRKLPGVGEYTSAAIASIAFGESIAVVDGNVERVLLRVTGRPEEATAAGRAFIQRQAAALVPHKARTPGKNAPGDHNQAMMELGATICLPRAPLCLHCPVFDVCRTRGEHLTPPRAKQRSETVAFLLSTRKKAQGVEVLLEQRDHAASLMAGMYELPPLPLDAVEDREPILRLRHSITNTNYYVEIYAAEGTHDRRLRRAVPASKDVLSWQRVARLHELPLTGLARKVLHRIDVLSVGGLNTPRNIHVAAP</sequence>
<keyword evidence="11" id="KW-0408">Iron</keyword>
<dbReference type="Proteomes" id="UP000198356">
    <property type="component" value="Unassembled WGS sequence"/>
</dbReference>
<dbReference type="RefSeq" id="WP_089406623.1">
    <property type="nucleotide sequence ID" value="NZ_FZOU01000001.1"/>
</dbReference>
<evidence type="ECO:0000256" key="12">
    <source>
        <dbReference type="ARBA" id="ARBA00023014"/>
    </source>
</evidence>
<dbReference type="GO" id="GO:0034039">
    <property type="term" value="F:8-oxo-7,8-dihydroguanine DNA N-glycosylase activity"/>
    <property type="evidence" value="ECO:0007669"/>
    <property type="project" value="TreeGrafter"/>
</dbReference>
<keyword evidence="10" id="KW-0378">Hydrolase</keyword>
<dbReference type="Pfam" id="PF00730">
    <property type="entry name" value="HhH-GPD"/>
    <property type="match status" value="1"/>
</dbReference>
<dbReference type="SUPFAM" id="SSF55811">
    <property type="entry name" value="Nudix"/>
    <property type="match status" value="1"/>
</dbReference>
<evidence type="ECO:0000256" key="11">
    <source>
        <dbReference type="ARBA" id="ARBA00023004"/>
    </source>
</evidence>
<name>A0A239D6U6_9BACT</name>
<comment type="similarity">
    <text evidence="4">Belongs to the Nth/MutY family.</text>
</comment>
<evidence type="ECO:0000256" key="2">
    <source>
        <dbReference type="ARBA" id="ARBA00001966"/>
    </source>
</evidence>
<evidence type="ECO:0000256" key="5">
    <source>
        <dbReference type="ARBA" id="ARBA00012045"/>
    </source>
</evidence>
<keyword evidence="8" id="KW-0479">Metal-binding</keyword>
<comment type="function">
    <text evidence="3">Adenine glycosylase active on G-A mispairs. MutY also corrects error-prone DNA synthesis past GO lesions which are due to the oxidatively damaged form of guanine: 7,8-dihydro-8-oxoguanine (8-oxo-dGTP).</text>
</comment>
<dbReference type="PANTHER" id="PTHR42944:SF1">
    <property type="entry name" value="ADENINE DNA GLYCOSYLASE"/>
    <property type="match status" value="1"/>
</dbReference>
<dbReference type="SUPFAM" id="SSF48150">
    <property type="entry name" value="DNA-glycosylase"/>
    <property type="match status" value="1"/>
</dbReference>
<evidence type="ECO:0000256" key="7">
    <source>
        <dbReference type="ARBA" id="ARBA00022485"/>
    </source>
</evidence>
<keyword evidence="17" id="KW-1185">Reference proteome</keyword>
<dbReference type="FunFam" id="1.10.340.30:FF:000002">
    <property type="entry name" value="Adenine DNA glycosylase"/>
    <property type="match status" value="1"/>
</dbReference>
<keyword evidence="9" id="KW-0227">DNA damage</keyword>
<dbReference type="SMART" id="SM00478">
    <property type="entry name" value="ENDO3c"/>
    <property type="match status" value="1"/>
</dbReference>
<dbReference type="PANTHER" id="PTHR42944">
    <property type="entry name" value="ADENINE DNA GLYCOSYLASE"/>
    <property type="match status" value="1"/>
</dbReference>
<evidence type="ECO:0000256" key="13">
    <source>
        <dbReference type="ARBA" id="ARBA00023204"/>
    </source>
</evidence>
<dbReference type="InterPro" id="IPR011257">
    <property type="entry name" value="DNA_glycosylase"/>
</dbReference>
<dbReference type="InterPro" id="IPR023170">
    <property type="entry name" value="HhH_base_excis_C"/>
</dbReference>
<dbReference type="GO" id="GO:0032357">
    <property type="term" value="F:oxidized purine DNA binding"/>
    <property type="evidence" value="ECO:0007669"/>
    <property type="project" value="TreeGrafter"/>
</dbReference>
<evidence type="ECO:0000256" key="9">
    <source>
        <dbReference type="ARBA" id="ARBA00022763"/>
    </source>
</evidence>